<keyword evidence="5" id="KW-1185">Reference proteome</keyword>
<evidence type="ECO:0000313" key="4">
    <source>
        <dbReference type="EMBL" id="GHF09312.1"/>
    </source>
</evidence>
<evidence type="ECO:0000256" key="2">
    <source>
        <dbReference type="ARBA" id="ARBA00022857"/>
    </source>
</evidence>
<dbReference type="Gene3D" id="3.40.50.720">
    <property type="entry name" value="NAD(P)-binding Rossmann-like Domain"/>
    <property type="match status" value="1"/>
</dbReference>
<dbReference type="PANTHER" id="PTHR42748:SF7">
    <property type="entry name" value="NMRA LIKE REDOX SENSOR 1-RELATED"/>
    <property type="match status" value="1"/>
</dbReference>
<comment type="similarity">
    <text evidence="1">Belongs to the NmrA-type oxidoreductase family.</text>
</comment>
<dbReference type="EMBL" id="BNAU01000006">
    <property type="protein sequence ID" value="GHF09312.1"/>
    <property type="molecule type" value="Genomic_DNA"/>
</dbReference>
<feature type="domain" description="NmrA-like" evidence="3">
    <location>
        <begin position="2"/>
        <end position="179"/>
    </location>
</feature>
<sequence>MRGDLADPDSIAAAVAGVSGVFSVHPGPLAPGQDEVRAGKLVVDAARRAGVRHLVYSSALAADVFQPPKWEIEQHLAASGLSYTILRPSSFMENYLNPLFGLHDGALRTALAPHVRQQLIALDDIAAFAAAGFAGRLDGRTLPLAGDALTPGEVAAAVGAALGVTVPYEQLDIEELRRVNPRFARGYEILNNNPEPTIDIPALRALHPGLMTFAQWLERTGSAQLKDVFGAAKKIVSRRQN</sequence>
<dbReference type="Pfam" id="PF05368">
    <property type="entry name" value="NmrA"/>
    <property type="match status" value="1"/>
</dbReference>
<evidence type="ECO:0000259" key="3">
    <source>
        <dbReference type="Pfam" id="PF05368"/>
    </source>
</evidence>
<accession>A0ABQ3J7W7</accession>
<dbReference type="InterPro" id="IPR051164">
    <property type="entry name" value="NmrA-like_oxidored"/>
</dbReference>
<dbReference type="SUPFAM" id="SSF51735">
    <property type="entry name" value="NAD(P)-binding Rossmann-fold domains"/>
    <property type="match status" value="1"/>
</dbReference>
<dbReference type="InterPro" id="IPR008030">
    <property type="entry name" value="NmrA-like"/>
</dbReference>
<protein>
    <recommendedName>
        <fullName evidence="3">NmrA-like domain-containing protein</fullName>
    </recommendedName>
</protein>
<dbReference type="InterPro" id="IPR036291">
    <property type="entry name" value="NAD(P)-bd_dom_sf"/>
</dbReference>
<dbReference type="Proteomes" id="UP000605897">
    <property type="component" value="Unassembled WGS sequence"/>
</dbReference>
<proteinExistence type="inferred from homology"/>
<name>A0ABQ3J7W7_9PSEU</name>
<evidence type="ECO:0000313" key="5">
    <source>
        <dbReference type="Proteomes" id="UP000605897"/>
    </source>
</evidence>
<comment type="caution">
    <text evidence="4">The sequence shown here is derived from an EMBL/GenBank/DDBJ whole genome shotgun (WGS) entry which is preliminary data.</text>
</comment>
<gene>
    <name evidence="4" type="ORF">GCM10017786_48520</name>
</gene>
<keyword evidence="2" id="KW-0521">NADP</keyword>
<organism evidence="4 5">
    <name type="scientific">Amycolatopsis deserti</name>
    <dbReference type="NCBI Taxonomy" id="185696"/>
    <lineage>
        <taxon>Bacteria</taxon>
        <taxon>Bacillati</taxon>
        <taxon>Actinomycetota</taxon>
        <taxon>Actinomycetes</taxon>
        <taxon>Pseudonocardiales</taxon>
        <taxon>Pseudonocardiaceae</taxon>
        <taxon>Amycolatopsis</taxon>
    </lineage>
</organism>
<evidence type="ECO:0000256" key="1">
    <source>
        <dbReference type="ARBA" id="ARBA00006328"/>
    </source>
</evidence>
<dbReference type="PANTHER" id="PTHR42748">
    <property type="entry name" value="NITROGEN METABOLITE REPRESSION PROTEIN NMRA FAMILY MEMBER"/>
    <property type="match status" value="1"/>
</dbReference>
<reference evidence="5" key="1">
    <citation type="journal article" date="2019" name="Int. J. Syst. Evol. Microbiol.">
        <title>The Global Catalogue of Microorganisms (GCM) 10K type strain sequencing project: providing services to taxonomists for standard genome sequencing and annotation.</title>
        <authorList>
            <consortium name="The Broad Institute Genomics Platform"/>
            <consortium name="The Broad Institute Genome Sequencing Center for Infectious Disease"/>
            <person name="Wu L."/>
            <person name="Ma J."/>
        </authorList>
    </citation>
    <scope>NUCLEOTIDE SEQUENCE [LARGE SCALE GENOMIC DNA]</scope>
    <source>
        <strain evidence="5">CGMCC 4.7677</strain>
    </source>
</reference>